<gene>
    <name evidence="2" type="ORF">A0J61_09196</name>
</gene>
<name>A0A1C7N236_9FUNG</name>
<accession>A0A1C7N236</accession>
<organism evidence="2 3">
    <name type="scientific">Choanephora cucurbitarum</name>
    <dbReference type="NCBI Taxonomy" id="101091"/>
    <lineage>
        <taxon>Eukaryota</taxon>
        <taxon>Fungi</taxon>
        <taxon>Fungi incertae sedis</taxon>
        <taxon>Mucoromycota</taxon>
        <taxon>Mucoromycotina</taxon>
        <taxon>Mucoromycetes</taxon>
        <taxon>Mucorales</taxon>
        <taxon>Mucorineae</taxon>
        <taxon>Choanephoraceae</taxon>
        <taxon>Choanephoroideae</taxon>
        <taxon>Choanephora</taxon>
    </lineage>
</organism>
<dbReference type="Proteomes" id="UP000093000">
    <property type="component" value="Unassembled WGS sequence"/>
</dbReference>
<dbReference type="OrthoDB" id="2232050at2759"/>
<evidence type="ECO:0000313" key="2">
    <source>
        <dbReference type="EMBL" id="OBZ82756.1"/>
    </source>
</evidence>
<dbReference type="AlphaFoldDB" id="A0A1C7N236"/>
<dbReference type="InParanoid" id="A0A1C7N236"/>
<feature type="domain" description="FHA" evidence="1">
    <location>
        <begin position="29"/>
        <end position="82"/>
    </location>
</feature>
<dbReference type="InterPro" id="IPR008984">
    <property type="entry name" value="SMAD_FHA_dom_sf"/>
</dbReference>
<reference evidence="2 3" key="1">
    <citation type="submission" date="2016-03" db="EMBL/GenBank/DDBJ databases">
        <title>Choanephora cucurbitarum.</title>
        <authorList>
            <person name="Min B."/>
            <person name="Park H."/>
            <person name="Park J.-H."/>
            <person name="Shin H.-D."/>
            <person name="Choi I.-G."/>
        </authorList>
    </citation>
    <scope>NUCLEOTIDE SEQUENCE [LARGE SCALE GENOMIC DNA]</scope>
    <source>
        <strain evidence="2 3">KUS-F28377</strain>
    </source>
</reference>
<evidence type="ECO:0000259" key="1">
    <source>
        <dbReference type="Pfam" id="PF00498"/>
    </source>
</evidence>
<keyword evidence="3" id="KW-1185">Reference proteome</keyword>
<protein>
    <recommendedName>
        <fullName evidence="1">FHA domain-containing protein</fullName>
    </recommendedName>
</protein>
<evidence type="ECO:0000313" key="3">
    <source>
        <dbReference type="Proteomes" id="UP000093000"/>
    </source>
</evidence>
<proteinExistence type="predicted"/>
<dbReference type="Gene3D" id="2.60.200.20">
    <property type="match status" value="1"/>
</dbReference>
<comment type="caution">
    <text evidence="2">The sequence shown here is derived from an EMBL/GenBank/DDBJ whole genome shotgun (WGS) entry which is preliminary data.</text>
</comment>
<sequence>MSIQNLATQETFPLAVGSTITLGRGSHGIHSPYISRKQVEITYLDDHRCFVKKVSDRIMLLNDAALPFQQEFQLKNGDVLGFPISNEAEVK</sequence>
<dbReference type="Pfam" id="PF00498">
    <property type="entry name" value="FHA"/>
    <property type="match status" value="1"/>
</dbReference>
<dbReference type="EMBL" id="LUGH01000795">
    <property type="protein sequence ID" value="OBZ82756.1"/>
    <property type="molecule type" value="Genomic_DNA"/>
</dbReference>
<dbReference type="SUPFAM" id="SSF49879">
    <property type="entry name" value="SMAD/FHA domain"/>
    <property type="match status" value="1"/>
</dbReference>
<dbReference type="InterPro" id="IPR000253">
    <property type="entry name" value="FHA_dom"/>
</dbReference>